<protein>
    <recommendedName>
        <fullName evidence="4">Ser-Thr-rich glycosyl-phosphatidyl-inositol-anchored membrane family-domain-containing protein</fullName>
    </recommendedName>
</protein>
<dbReference type="EMBL" id="ML014131">
    <property type="protein sequence ID" value="RKP02982.1"/>
    <property type="molecule type" value="Genomic_DNA"/>
</dbReference>
<reference evidence="3" key="1">
    <citation type="journal article" date="2018" name="Nat. Microbiol.">
        <title>Leveraging single-cell genomics to expand the fungal tree of life.</title>
        <authorList>
            <person name="Ahrendt S.R."/>
            <person name="Quandt C.A."/>
            <person name="Ciobanu D."/>
            <person name="Clum A."/>
            <person name="Salamov A."/>
            <person name="Andreopoulos B."/>
            <person name="Cheng J.F."/>
            <person name="Woyke T."/>
            <person name="Pelin A."/>
            <person name="Henrissat B."/>
            <person name="Reynolds N.K."/>
            <person name="Benny G.L."/>
            <person name="Smith M.E."/>
            <person name="James T.Y."/>
            <person name="Grigoriev I.V."/>
        </authorList>
    </citation>
    <scope>NUCLEOTIDE SEQUENCE [LARGE SCALE GENOMIC DNA]</scope>
    <source>
        <strain evidence="3">ATCC 52028</strain>
    </source>
</reference>
<accession>A0A4P9XC49</accession>
<feature type="chain" id="PRO_5020470185" description="Ser-Thr-rich glycosyl-phosphatidyl-inositol-anchored membrane family-domain-containing protein" evidence="1">
    <location>
        <begin position="22"/>
        <end position="247"/>
    </location>
</feature>
<evidence type="ECO:0000313" key="2">
    <source>
        <dbReference type="EMBL" id="RKP02982.1"/>
    </source>
</evidence>
<feature type="signal peptide" evidence="1">
    <location>
        <begin position="1"/>
        <end position="21"/>
    </location>
</feature>
<dbReference type="AlphaFoldDB" id="A0A4P9XC49"/>
<keyword evidence="1" id="KW-0732">Signal</keyword>
<evidence type="ECO:0008006" key="4">
    <source>
        <dbReference type="Google" id="ProtNLM"/>
    </source>
</evidence>
<dbReference type="Proteomes" id="UP000274922">
    <property type="component" value="Unassembled WGS sequence"/>
</dbReference>
<name>A0A4P9XC49_9FUNG</name>
<keyword evidence="3" id="KW-1185">Reference proteome</keyword>
<proteinExistence type="predicted"/>
<gene>
    <name evidence="2" type="ORF">CXG81DRAFT_17423</name>
</gene>
<evidence type="ECO:0000313" key="3">
    <source>
        <dbReference type="Proteomes" id="UP000274922"/>
    </source>
</evidence>
<sequence>MSPRVLALLLLVLAWSGTVNGLLRVTEPHAGSRWTAGSDQLVRWDLLEDSQQTIDLYVEYYAVATPSSAPGGTARHLGQTNVATGGAWVRLPPDLDPAKPYMLRAGITDHWSFGGPMDVGVPPPPPSMVAAASTVSVEGASPAPVRPVSNPSSPSVTQTSMIAGGSATRAPAATGGPTTISMPPDALATTRSVARTVSFRSEAGDRSIPTRIPVLGAPRSDSSAWHRSSHIWIETAVACLATILNLL</sequence>
<organism evidence="2 3">
    <name type="scientific">Caulochytrium protostelioides</name>
    <dbReference type="NCBI Taxonomy" id="1555241"/>
    <lineage>
        <taxon>Eukaryota</taxon>
        <taxon>Fungi</taxon>
        <taxon>Fungi incertae sedis</taxon>
        <taxon>Chytridiomycota</taxon>
        <taxon>Chytridiomycota incertae sedis</taxon>
        <taxon>Chytridiomycetes</taxon>
        <taxon>Caulochytriales</taxon>
        <taxon>Caulochytriaceae</taxon>
        <taxon>Caulochytrium</taxon>
    </lineage>
</organism>
<evidence type="ECO:0000256" key="1">
    <source>
        <dbReference type="SAM" id="SignalP"/>
    </source>
</evidence>